<evidence type="ECO:0000256" key="1">
    <source>
        <dbReference type="SAM" id="MobiDB-lite"/>
    </source>
</evidence>
<dbReference type="GO" id="GO:0000500">
    <property type="term" value="C:RNA polymerase I upstream activating factor complex"/>
    <property type="evidence" value="ECO:0007669"/>
    <property type="project" value="InterPro"/>
</dbReference>
<evidence type="ECO:0000313" key="2">
    <source>
        <dbReference type="EMBL" id="VWP01071.1"/>
    </source>
</evidence>
<feature type="compositionally biased region" description="Polar residues" evidence="1">
    <location>
        <begin position="269"/>
        <end position="301"/>
    </location>
</feature>
<gene>
    <name evidence="2" type="primary">I1RZZ3</name>
</gene>
<dbReference type="GO" id="GO:0042790">
    <property type="term" value="P:nucleolar large rRNA transcription by RNA polymerase I"/>
    <property type="evidence" value="ECO:0007669"/>
    <property type="project" value="InterPro"/>
</dbReference>
<feature type="region of interest" description="Disordered" evidence="1">
    <location>
        <begin position="378"/>
        <end position="433"/>
    </location>
</feature>
<feature type="compositionally biased region" description="Polar residues" evidence="1">
    <location>
        <begin position="318"/>
        <end position="344"/>
    </location>
</feature>
<feature type="region of interest" description="Disordered" evidence="1">
    <location>
        <begin position="569"/>
        <end position="603"/>
    </location>
</feature>
<feature type="region of interest" description="Disordered" evidence="1">
    <location>
        <begin position="208"/>
        <end position="233"/>
    </location>
</feature>
<dbReference type="PANTHER" id="PTHR28079">
    <property type="entry name" value="RNA POLYMERASE I-SPECIFIC TRANSCRIPTION INITIATION FACTOR RRN5"/>
    <property type="match status" value="1"/>
</dbReference>
<protein>
    <submittedName>
        <fullName evidence="2">Uncharacterized protein</fullName>
    </submittedName>
</protein>
<name>A0A5K1K5C7_9APHY</name>
<accession>A0A5K1K5C7</accession>
<feature type="compositionally biased region" description="Basic and acidic residues" evidence="1">
    <location>
        <begin position="748"/>
        <end position="771"/>
    </location>
</feature>
<sequence>MPASEDEEPPTEVDPAYLAFFSETVNNFRAHLSGRDGSDPLPASYFAPRSHWSSAEKDAFFRGLAVHSRLRPDLIAEEVKTKTVPDVCVYLAILKEGERELLEGTTYVDEPSRTSGTKCLRRELPAAVEVSEEWVAFEDRMAGTMTALQPAWDQQPVIQAREDEAEKLRREEFDNWLAEKTWDWEGEDLLSSLDRIKLTTLDRMLRDDEEGRGEADEAAGYDFEEGSAPVQETEGIQAIDEQSSVAHASRIDDQLIDPVLLAISQPSSFSSPTFGEQGPSRSSGPFVPNSSSPFSEPTGPSTPLAVSRSLPPSPQLPFHTTPSATTVPSIGSNEGSVGDLSQLSPGARRRYQKRLYMRKKRAQATGAVLIEAVERLKPGRKGRNAASVDDLRARATKDVPSSPSTPGDGLPLAAASSSQDGNHGAESSRKSTHSKLRAKFAFQGIDVQRLRREGFDLFHLQSISKLMQTYNSLHDVPDSVGSAISGATLGALYALVVHFVAEVMSRAIVWREQERVAKLQTKAWRLRENQIISGPNVKQAIMLYGAECLDKSAQFARLTKKLGLDVNEDEAETAGEDGRRVPDAAAHDQMDGEEEVLEEDGDESGAVAVEPLSLLRTIFPPLYNPLSMSSKDASIAVNPSVYLPFPPSSCISGGGASSPDEDLLPETLDEKLLVEELLEERQLEKWDRHRDIEGEGALWARVNAKNPRSGLTADTVDSDFEDSGAADEQSEPAAIPEQPQRKPKRKRKDAEADASRGEDLEGGNADKRKGATDALMNVGEPGAVAPKRRRVTGKGGLSQKSLLYMQPGANSRIKSSVYVLDSD</sequence>
<feature type="compositionally biased region" description="Basic and acidic residues" evidence="1">
    <location>
        <begin position="576"/>
        <end position="590"/>
    </location>
</feature>
<dbReference type="GO" id="GO:0006361">
    <property type="term" value="P:transcription initiation at RNA polymerase I promoter"/>
    <property type="evidence" value="ECO:0007669"/>
    <property type="project" value="TreeGrafter"/>
</dbReference>
<dbReference type="GO" id="GO:0000182">
    <property type="term" value="F:rDNA binding"/>
    <property type="evidence" value="ECO:0007669"/>
    <property type="project" value="TreeGrafter"/>
</dbReference>
<proteinExistence type="predicted"/>
<dbReference type="GO" id="GO:0001181">
    <property type="term" value="F:RNA polymerase I general transcription initiation factor activity"/>
    <property type="evidence" value="ECO:0007669"/>
    <property type="project" value="TreeGrafter"/>
</dbReference>
<dbReference type="AlphaFoldDB" id="A0A5K1K5C7"/>
<feature type="compositionally biased region" description="Acidic residues" evidence="1">
    <location>
        <begin position="208"/>
        <end position="225"/>
    </location>
</feature>
<feature type="region of interest" description="Disordered" evidence="1">
    <location>
        <begin position="708"/>
        <end position="799"/>
    </location>
</feature>
<feature type="compositionally biased region" description="Acidic residues" evidence="1">
    <location>
        <begin position="591"/>
        <end position="603"/>
    </location>
</feature>
<dbReference type="InterPro" id="IPR039601">
    <property type="entry name" value="Rrn5"/>
</dbReference>
<reference evidence="2" key="1">
    <citation type="submission" date="2019-10" db="EMBL/GenBank/DDBJ databases">
        <authorList>
            <person name="Nor Muhammad N."/>
        </authorList>
    </citation>
    <scope>NUCLEOTIDE SEQUENCE</scope>
</reference>
<feature type="compositionally biased region" description="Acidic residues" evidence="1">
    <location>
        <begin position="716"/>
        <end position="730"/>
    </location>
</feature>
<dbReference type="EMBL" id="LR729082">
    <property type="protein sequence ID" value="VWP01071.1"/>
    <property type="molecule type" value="Genomic_DNA"/>
</dbReference>
<dbReference type="PANTHER" id="PTHR28079:SF1">
    <property type="entry name" value="RNA POLYMERASE I-SPECIFIC TRANSCRIPTION INITIATION FACTOR RRN5"/>
    <property type="match status" value="1"/>
</dbReference>
<feature type="region of interest" description="Disordered" evidence="1">
    <location>
        <begin position="269"/>
        <end position="346"/>
    </location>
</feature>
<organism evidence="2">
    <name type="scientific">Ganoderma boninense</name>
    <dbReference type="NCBI Taxonomy" id="34458"/>
    <lineage>
        <taxon>Eukaryota</taxon>
        <taxon>Fungi</taxon>
        <taxon>Dikarya</taxon>
        <taxon>Basidiomycota</taxon>
        <taxon>Agaricomycotina</taxon>
        <taxon>Agaricomycetes</taxon>
        <taxon>Polyporales</taxon>
        <taxon>Polyporaceae</taxon>
        <taxon>Ganoderma</taxon>
    </lineage>
</organism>